<dbReference type="GO" id="GO:0003964">
    <property type="term" value="F:RNA-directed DNA polymerase activity"/>
    <property type="evidence" value="ECO:0007669"/>
    <property type="project" value="UniProtKB-KW"/>
</dbReference>
<name>A0A1D8JEZ1_9BACL</name>
<dbReference type="EMBL" id="CP017560">
    <property type="protein sequence ID" value="AOV07280.1"/>
    <property type="molecule type" value="Genomic_DNA"/>
</dbReference>
<dbReference type="KEGG" id="surl:BI350_06815"/>
<keyword evidence="2" id="KW-1185">Reference proteome</keyword>
<evidence type="ECO:0000313" key="2">
    <source>
        <dbReference type="Proteomes" id="UP000185746"/>
    </source>
</evidence>
<organism evidence="1 2">
    <name type="scientific">Sporosarcina ureilytica</name>
    <dbReference type="NCBI Taxonomy" id="298596"/>
    <lineage>
        <taxon>Bacteria</taxon>
        <taxon>Bacillati</taxon>
        <taxon>Bacillota</taxon>
        <taxon>Bacilli</taxon>
        <taxon>Bacillales</taxon>
        <taxon>Caryophanaceae</taxon>
        <taxon>Sporosarcina</taxon>
    </lineage>
</organism>
<proteinExistence type="predicted"/>
<gene>
    <name evidence="1" type="ORF">BI350_06815</name>
</gene>
<sequence>MKSFIETTQQWLNHRLRQLIWKRWKKIRTRYTMLRKYDIDHEDAKKLANTRKGYWRISRNAIIHRAITKERLTKWGLKDMSQLYESRYLKG</sequence>
<reference evidence="1 2" key="1">
    <citation type="submission" date="2016-09" db="EMBL/GenBank/DDBJ databases">
        <title>Complete genome sequence of the Lysinibacillus sphaericus LMG 22257, a specie of Bacillus with ureolytic activity that can effectively biodeposit calcium carbonate.</title>
        <authorList>
            <person name="Yan W."/>
        </authorList>
    </citation>
    <scope>NUCLEOTIDE SEQUENCE [LARGE SCALE GENOMIC DNA]</scope>
    <source>
        <strain evidence="1 2">LMG 22257</strain>
    </source>
</reference>
<dbReference type="Proteomes" id="UP000185746">
    <property type="component" value="Chromosome"/>
</dbReference>
<evidence type="ECO:0000313" key="1">
    <source>
        <dbReference type="EMBL" id="AOV07280.1"/>
    </source>
</evidence>
<protein>
    <submittedName>
        <fullName evidence="1">Reverse transcriptase</fullName>
    </submittedName>
</protein>
<keyword evidence="1" id="KW-0808">Transferase</keyword>
<keyword evidence="1" id="KW-0548">Nucleotidyltransferase</keyword>
<accession>A0A1D8JEZ1</accession>
<keyword evidence="1" id="KW-0695">RNA-directed DNA polymerase</keyword>
<dbReference type="AlphaFoldDB" id="A0A1D8JEZ1"/>